<sequence>MDLGIILKNNNLVVDSLTVAEVFNKEHKRVLQDIRKKIDEIGQSGGHNFVPTDIEVKTYFWEDSYIYIQGRNRPIYYMTQKGCTYLVMGYTGKLANQYKLAYIEQFEQMKQALEDQAIPYLENPTPDQLVEIIRERLSRAEIIIQPKDDELGRDYFAIGIYGLLRYYGHDKSITYPYIRSIRPKVMDIGLAEFEEIVNYCAVKDKLKLAYVRATLENWQPSEVEQLRPPIFGIAGLLTV</sequence>
<dbReference type="NCBIfam" id="TIGR02681">
    <property type="entry name" value="phage_pRha"/>
    <property type="match status" value="1"/>
</dbReference>
<dbReference type="EMBL" id="BMJN01000043">
    <property type="protein sequence ID" value="GGE36869.1"/>
    <property type="molecule type" value="Genomic_DNA"/>
</dbReference>
<dbReference type="Pfam" id="PF09669">
    <property type="entry name" value="Phage_pRha"/>
    <property type="match status" value="1"/>
</dbReference>
<accession>A0A917A987</accession>
<dbReference type="Proteomes" id="UP000660801">
    <property type="component" value="Unassembled WGS sequence"/>
</dbReference>
<dbReference type="RefSeq" id="WP_068991902.1">
    <property type="nucleotide sequence ID" value="NZ_BMJN01000043.1"/>
</dbReference>
<organism evidence="1 2">
    <name type="scientific">Streptococcus himalayensis</name>
    <dbReference type="NCBI Taxonomy" id="1888195"/>
    <lineage>
        <taxon>Bacteria</taxon>
        <taxon>Bacillati</taxon>
        <taxon>Bacillota</taxon>
        <taxon>Bacilli</taxon>
        <taxon>Lactobacillales</taxon>
        <taxon>Streptococcaceae</taxon>
        <taxon>Streptococcus</taxon>
    </lineage>
</organism>
<reference evidence="1" key="2">
    <citation type="submission" date="2020-09" db="EMBL/GenBank/DDBJ databases">
        <authorList>
            <person name="Sun Q."/>
            <person name="Zhou Y."/>
        </authorList>
    </citation>
    <scope>NUCLEOTIDE SEQUENCE</scope>
    <source>
        <strain evidence="1">CGMCC 1.15533</strain>
    </source>
</reference>
<gene>
    <name evidence="1" type="ORF">GCM10011510_17790</name>
</gene>
<dbReference type="AlphaFoldDB" id="A0A917A987"/>
<keyword evidence="2" id="KW-1185">Reference proteome</keyword>
<protein>
    <submittedName>
        <fullName evidence="1">Uncharacterized protein</fullName>
    </submittedName>
</protein>
<reference evidence="1" key="1">
    <citation type="journal article" date="2014" name="Int. J. Syst. Evol. Microbiol.">
        <title>Complete genome sequence of Corynebacterium casei LMG S-19264T (=DSM 44701T), isolated from a smear-ripened cheese.</title>
        <authorList>
            <consortium name="US DOE Joint Genome Institute (JGI-PGF)"/>
            <person name="Walter F."/>
            <person name="Albersmeier A."/>
            <person name="Kalinowski J."/>
            <person name="Ruckert C."/>
        </authorList>
    </citation>
    <scope>NUCLEOTIDE SEQUENCE</scope>
    <source>
        <strain evidence="1">CGMCC 1.15533</strain>
    </source>
</reference>
<comment type="caution">
    <text evidence="1">The sequence shown here is derived from an EMBL/GenBank/DDBJ whole genome shotgun (WGS) entry which is preliminary data.</text>
</comment>
<dbReference type="OrthoDB" id="9812611at2"/>
<proteinExistence type="predicted"/>
<evidence type="ECO:0000313" key="1">
    <source>
        <dbReference type="EMBL" id="GGE36869.1"/>
    </source>
</evidence>
<dbReference type="InterPro" id="IPR014054">
    <property type="entry name" value="Phage_regulatory_Rha"/>
</dbReference>
<evidence type="ECO:0000313" key="2">
    <source>
        <dbReference type="Proteomes" id="UP000660801"/>
    </source>
</evidence>
<name>A0A917A987_9STRE</name>